<dbReference type="SUPFAM" id="SSF53067">
    <property type="entry name" value="Actin-like ATPase domain"/>
    <property type="match status" value="2"/>
</dbReference>
<protein>
    <submittedName>
        <fullName evidence="3">Recombinase</fullName>
    </submittedName>
</protein>
<evidence type="ECO:0000313" key="3">
    <source>
        <dbReference type="EMBL" id="QDX30946.1"/>
    </source>
</evidence>
<dbReference type="InterPro" id="IPR009440">
    <property type="entry name" value="ParM/StbA_N"/>
</dbReference>
<dbReference type="RefSeq" id="WP_042869031.1">
    <property type="nucleotide sequence ID" value="NZ_CM001975.1"/>
</dbReference>
<dbReference type="EMBL" id="CP042220">
    <property type="protein sequence ID" value="QDX30946.1"/>
    <property type="molecule type" value="Genomic_DNA"/>
</dbReference>
<keyword evidence="4" id="KW-1185">Reference proteome</keyword>
<dbReference type="Proteomes" id="UP000320591">
    <property type="component" value="Chromosome"/>
</dbReference>
<dbReference type="Gene3D" id="3.30.420.40">
    <property type="match status" value="2"/>
</dbReference>
<proteinExistence type="predicted"/>
<dbReference type="InterPro" id="IPR043129">
    <property type="entry name" value="ATPase_NBD"/>
</dbReference>
<accession>A0A5B8HR47</accession>
<dbReference type="AlphaFoldDB" id="A0A5B8HR47"/>
<evidence type="ECO:0000313" key="4">
    <source>
        <dbReference type="Proteomes" id="UP000320591"/>
    </source>
</evidence>
<dbReference type="InterPro" id="IPR056367">
    <property type="entry name" value="ASKHA_NBD_ParM_R1-like"/>
</dbReference>
<dbReference type="CDD" id="cd24022">
    <property type="entry name" value="ASKHA_NBD_ParM_R1-like"/>
    <property type="match status" value="1"/>
</dbReference>
<feature type="domain" description="Plasmid segregation protein ParM C-terminal" evidence="2">
    <location>
        <begin position="159"/>
        <end position="316"/>
    </location>
</feature>
<evidence type="ECO:0000259" key="1">
    <source>
        <dbReference type="Pfam" id="PF06406"/>
    </source>
</evidence>
<dbReference type="STRING" id="568768.GCA_000406125_00955"/>
<feature type="domain" description="Plasmid segregation protein ParM/StbA N-terminal" evidence="1">
    <location>
        <begin position="1"/>
        <end position="156"/>
    </location>
</feature>
<evidence type="ECO:0000259" key="2">
    <source>
        <dbReference type="Pfam" id="PF21523"/>
    </source>
</evidence>
<name>A0A5B8HR47_9GAMM</name>
<dbReference type="Pfam" id="PF06406">
    <property type="entry name" value="StbA_N"/>
    <property type="match status" value="1"/>
</dbReference>
<dbReference type="KEGG" id="dic:Dpoa569_0002895"/>
<organism evidence="3 4">
    <name type="scientific">Dickeya poaceiphila</name>
    <dbReference type="NCBI Taxonomy" id="568768"/>
    <lineage>
        <taxon>Bacteria</taxon>
        <taxon>Pseudomonadati</taxon>
        <taxon>Pseudomonadota</taxon>
        <taxon>Gammaproteobacteria</taxon>
        <taxon>Enterobacterales</taxon>
        <taxon>Pectobacteriaceae</taxon>
        <taxon>Dickeya</taxon>
    </lineage>
</organism>
<dbReference type="InterPro" id="IPR048345">
    <property type="entry name" value="ParM_C"/>
</dbReference>
<gene>
    <name evidence="3" type="ORF">Dpoa569_0002895</name>
</gene>
<sequence length="318" mass="35649">MKIFVDDGSTNIKVQWNEGGGVKRLISPNSFKREWSVSFGSEPVFNYSLNSENYSFDAISADALVTTNVAWQYSDVNIVAVHHALLKTGLEPQDVDVVVTLPLAEFYDRDNQPRLDNIRRKEENLKRPISLNGGRTFTIRSVQVMPESIPAGYGIAKEMDDLESLLIVDLGGTTLDISHVMARMRGISRIYGNSQLGVSLMTQDVRAAMAMARTRSSSYLADEIIIHRNDEDYLRNRINDTERLELVKNALYESHHRLVNRVIEAIASFSGYSHVKVIGGGAALIADAVKKHCGLREDRFFFSDDPQFDLVNGMYEIG</sequence>
<dbReference type="Pfam" id="PF21523">
    <property type="entry name" value="ParM_N"/>
    <property type="match status" value="1"/>
</dbReference>
<dbReference type="OrthoDB" id="5857832at2"/>
<reference evidence="3 4" key="1">
    <citation type="journal article" date="2019" name="Environ. Microbiol.">
        <title>The phytopathogenic nature of Dickeya aquatica 174/2 and the dynamic early evolution of Dickeya pathogenicity.</title>
        <authorList>
            <person name="Duprey A."/>
            <person name="Taib N."/>
            <person name="Leonard S."/>
            <person name="Garin T."/>
            <person name="Flandrois J.P."/>
            <person name="Nasser W."/>
            <person name="Brochier-Armanet C."/>
            <person name="Reverchon S."/>
        </authorList>
    </citation>
    <scope>NUCLEOTIDE SEQUENCE [LARGE SCALE GENOMIC DNA]</scope>
    <source>
        <strain evidence="3 4">NCPPB 569</strain>
    </source>
</reference>